<proteinExistence type="predicted"/>
<name>N2BUE3_9ACTN</name>
<reference evidence="1 2" key="1">
    <citation type="submission" date="2013-03" db="EMBL/GenBank/DDBJ databases">
        <title>The Genome Sequence of Atopobium minutum 10063974.</title>
        <authorList>
            <consortium name="The Broad Institute Genome Sequencing Platform"/>
            <person name="Earl A."/>
            <person name="Ward D."/>
            <person name="Feldgarden M."/>
            <person name="Gevers D."/>
            <person name="Lambert T."/>
            <person name="Marvaud J.-C."/>
            <person name="Courvalin P."/>
            <person name="Walker B."/>
            <person name="Young S.K."/>
            <person name="Zeng Q."/>
            <person name="Gargeya S."/>
            <person name="Fitzgerald M."/>
            <person name="Haas B."/>
            <person name="Abouelleil A."/>
            <person name="Alvarado L."/>
            <person name="Arachchi H.M."/>
            <person name="Berlin A.M."/>
            <person name="Chapman S.B."/>
            <person name="Dewar J."/>
            <person name="Goldberg J."/>
            <person name="Griggs A."/>
            <person name="Gujja S."/>
            <person name="Hansen M."/>
            <person name="Howarth C."/>
            <person name="Imamovic A."/>
            <person name="Larimer J."/>
            <person name="McCowan C."/>
            <person name="Murphy C."/>
            <person name="Neiman D."/>
            <person name="Pearson M."/>
            <person name="Priest M."/>
            <person name="Roberts A."/>
            <person name="Saif S."/>
            <person name="Shea T."/>
            <person name="Sisk P."/>
            <person name="Sykes S."/>
            <person name="Wortman J."/>
            <person name="Nusbaum C."/>
            <person name="Birren B."/>
        </authorList>
    </citation>
    <scope>NUCLEOTIDE SEQUENCE [LARGE SCALE GENOMIC DNA]</scope>
    <source>
        <strain evidence="1 2">10063974</strain>
    </source>
</reference>
<dbReference type="EMBL" id="AGXC01000003">
    <property type="protein sequence ID" value="EMZ40474.1"/>
    <property type="molecule type" value="Genomic_DNA"/>
</dbReference>
<dbReference type="Proteomes" id="UP000012651">
    <property type="component" value="Unassembled WGS sequence"/>
</dbReference>
<evidence type="ECO:0000313" key="1">
    <source>
        <dbReference type="EMBL" id="EMZ40474.1"/>
    </source>
</evidence>
<accession>N2BUE3</accession>
<sequence length="71" mass="8339">MKLTDKQLDGILQQAGLRLMQSYNAEGKYRKNDWLYTSCVRCGTEAHYCLRYILHKNDVGEQVCRACYWMG</sequence>
<dbReference type="HOGENOM" id="CLU_2731268_0_0_11"/>
<comment type="caution">
    <text evidence="1">The sequence shown here is derived from an EMBL/GenBank/DDBJ whole genome shotgun (WGS) entry which is preliminary data.</text>
</comment>
<protein>
    <submittedName>
        <fullName evidence="1">Uncharacterized protein</fullName>
    </submittedName>
</protein>
<keyword evidence="2" id="KW-1185">Reference proteome</keyword>
<evidence type="ECO:0000313" key="2">
    <source>
        <dbReference type="Proteomes" id="UP000012651"/>
    </source>
</evidence>
<dbReference type="AlphaFoldDB" id="N2BUE3"/>
<organism evidence="1 2">
    <name type="scientific">Atopobium minutum 10063974</name>
    <dbReference type="NCBI Taxonomy" id="997872"/>
    <lineage>
        <taxon>Bacteria</taxon>
        <taxon>Bacillati</taxon>
        <taxon>Actinomycetota</taxon>
        <taxon>Coriobacteriia</taxon>
        <taxon>Coriobacteriales</taxon>
        <taxon>Atopobiaceae</taxon>
        <taxon>Atopobium</taxon>
    </lineage>
</organism>
<gene>
    <name evidence="1" type="ORF">HMPREF1091_01417</name>
</gene>